<name>A0A9P7FZD3_9AGAR</name>
<organism evidence="1 2">
    <name type="scientific">Sphagnurus paluster</name>
    <dbReference type="NCBI Taxonomy" id="117069"/>
    <lineage>
        <taxon>Eukaryota</taxon>
        <taxon>Fungi</taxon>
        <taxon>Dikarya</taxon>
        <taxon>Basidiomycota</taxon>
        <taxon>Agaricomycotina</taxon>
        <taxon>Agaricomycetes</taxon>
        <taxon>Agaricomycetidae</taxon>
        <taxon>Agaricales</taxon>
        <taxon>Tricholomatineae</taxon>
        <taxon>Lyophyllaceae</taxon>
        <taxon>Sphagnurus</taxon>
    </lineage>
</organism>
<dbReference type="AlphaFoldDB" id="A0A9P7FZD3"/>
<protein>
    <submittedName>
        <fullName evidence="1">Uncharacterized protein</fullName>
    </submittedName>
</protein>
<dbReference type="EMBL" id="JABCKI010005796">
    <property type="protein sequence ID" value="KAG5637897.1"/>
    <property type="molecule type" value="Genomic_DNA"/>
</dbReference>
<dbReference type="Proteomes" id="UP000717328">
    <property type="component" value="Unassembled WGS sequence"/>
</dbReference>
<evidence type="ECO:0000313" key="1">
    <source>
        <dbReference type="EMBL" id="KAG5637897.1"/>
    </source>
</evidence>
<proteinExistence type="predicted"/>
<reference evidence="1" key="1">
    <citation type="submission" date="2021-02" db="EMBL/GenBank/DDBJ databases">
        <authorList>
            <person name="Nieuwenhuis M."/>
            <person name="Van De Peppel L.J.J."/>
        </authorList>
    </citation>
    <scope>NUCLEOTIDE SEQUENCE</scope>
    <source>
        <strain evidence="1">D49</strain>
    </source>
</reference>
<accession>A0A9P7FZD3</accession>
<comment type="caution">
    <text evidence="1">The sequence shown here is derived from an EMBL/GenBank/DDBJ whole genome shotgun (WGS) entry which is preliminary data.</text>
</comment>
<sequence length="82" mass="8977">MDSPHVDKSTDKGSPIIGPVEIKFSGHHEIGKRTITDAVDIKFEGYHENKRAVGGGPEDNKRAIIPGAEDIYFVDYHENGAT</sequence>
<keyword evidence="2" id="KW-1185">Reference proteome</keyword>
<reference evidence="1" key="2">
    <citation type="submission" date="2021-10" db="EMBL/GenBank/DDBJ databases">
        <title>Phylogenomics reveals ancestral predisposition of the termite-cultivated fungus Termitomyces towards a domesticated lifestyle.</title>
        <authorList>
            <person name="Auxier B."/>
            <person name="Grum-Grzhimaylo A."/>
            <person name="Cardenas M.E."/>
            <person name="Lodge J.D."/>
            <person name="Laessoe T."/>
            <person name="Pedersen O."/>
            <person name="Smith M.E."/>
            <person name="Kuyper T.W."/>
            <person name="Franco-Molano E.A."/>
            <person name="Baroni T.J."/>
            <person name="Aanen D.K."/>
        </authorList>
    </citation>
    <scope>NUCLEOTIDE SEQUENCE</scope>
    <source>
        <strain evidence="1">D49</strain>
    </source>
</reference>
<evidence type="ECO:0000313" key="2">
    <source>
        <dbReference type="Proteomes" id="UP000717328"/>
    </source>
</evidence>
<gene>
    <name evidence="1" type="ORF">H0H81_002782</name>
</gene>